<dbReference type="EC" id="1.3.1.13" evidence="3"/>
<dbReference type="Proteomes" id="UP001151516">
    <property type="component" value="Unassembled WGS sequence"/>
</dbReference>
<gene>
    <name evidence="3" type="primary">TYR1</name>
    <name evidence="3" type="ORF">IWW39_003893</name>
</gene>
<protein>
    <submittedName>
        <fullName evidence="3">Prephenate dehydrogenase (NADP(+))</fullName>
        <ecNumber evidence="3">1.3.1.13</ecNumber>
    </submittedName>
</protein>
<reference evidence="3" key="1">
    <citation type="submission" date="2022-07" db="EMBL/GenBank/DDBJ databases">
        <title>Phylogenomic reconstructions and comparative analyses of Kickxellomycotina fungi.</title>
        <authorList>
            <person name="Reynolds N.K."/>
            <person name="Stajich J.E."/>
            <person name="Barry K."/>
            <person name="Grigoriev I.V."/>
            <person name="Crous P."/>
            <person name="Smith M.E."/>
        </authorList>
    </citation>
    <scope>NUCLEOTIDE SEQUENCE</scope>
    <source>
        <strain evidence="3">CBS 109367</strain>
    </source>
</reference>
<dbReference type="GO" id="GO:0008977">
    <property type="term" value="F:prephenate dehydrogenase (NAD+) activity"/>
    <property type="evidence" value="ECO:0007669"/>
    <property type="project" value="InterPro"/>
</dbReference>
<evidence type="ECO:0000259" key="2">
    <source>
        <dbReference type="PROSITE" id="PS51176"/>
    </source>
</evidence>
<keyword evidence="1 3" id="KW-0560">Oxidoreductase</keyword>
<dbReference type="GO" id="GO:0004665">
    <property type="term" value="F:prephenate dehydrogenase (NADP+) activity"/>
    <property type="evidence" value="ECO:0007669"/>
    <property type="project" value="UniProtKB-EC"/>
</dbReference>
<dbReference type="InterPro" id="IPR036291">
    <property type="entry name" value="NAD(P)-bd_dom_sf"/>
</dbReference>
<dbReference type="SUPFAM" id="SSF51735">
    <property type="entry name" value="NAD(P)-binding Rossmann-fold domains"/>
    <property type="match status" value="1"/>
</dbReference>
<feature type="domain" description="Prephenate/arogenate dehydrogenase" evidence="2">
    <location>
        <begin position="6"/>
        <end position="286"/>
    </location>
</feature>
<dbReference type="OrthoDB" id="5399569at2759"/>
<comment type="caution">
    <text evidence="3">The sequence shown here is derived from an EMBL/GenBank/DDBJ whole genome shotgun (WGS) entry which is preliminary data.</text>
</comment>
<sequence length="536" mass="60403">MVLANFEIGIIGAGDMGMLYARRFKQAGYVVNICDTPDRFTELEAKHGHLGLNILRDGYAVSRRSDFIIYSVPAVNIGRIVEEYGRATKVGAIVAGQTSVKTPEILAFEKHLPDDVHIVTCHSMHGPNIDTKGQPLAIIRHRSDDRHYAMAVEALGALESRVIYLTYEEHDRITADTQAATHLSFISLGTAWSLQGYYPWLNPQFISGINNVKVAMALRIYASKWHVYAGLAIMNPLAKKQLQCYVESMTTLYKLMVAGKGQEFRDLVHEAADFVFGRERSRKKILLDDDILDQLSLSQVPKEQGRANSHLSLLSAAVCWYRMGMSPYDNLICQTPPFRMWLGIVEYLFCHEGMLEEAIETALGDRYTQAEDLVFYTAVTGWGQCIELGSFEGYRERFEKTAEFLSHKLGEGKDLSTMIIKKLTDRDEAKWRDVVLEHYFRRFTLSFGDSSRQVTSTHKFSDCLIPVESEHAAIKAVKVCLSLGDLVNGKAAHMLAQSEYSSLVYSSAKTLRLDISELYASGWYFEAGTRSDPPYY</sequence>
<dbReference type="PANTHER" id="PTHR21363:SF0">
    <property type="entry name" value="PREPHENATE DEHYDROGENASE [NADP(+)]"/>
    <property type="match status" value="1"/>
</dbReference>
<evidence type="ECO:0000313" key="4">
    <source>
        <dbReference type="Proteomes" id="UP001151516"/>
    </source>
</evidence>
<dbReference type="Gene3D" id="1.10.3660.10">
    <property type="entry name" value="6-phosphogluconate dehydrogenase C-terminal like domain"/>
    <property type="match status" value="2"/>
</dbReference>
<organism evidence="3 4">
    <name type="scientific">Coemansia spiralis</name>
    <dbReference type="NCBI Taxonomy" id="417178"/>
    <lineage>
        <taxon>Eukaryota</taxon>
        <taxon>Fungi</taxon>
        <taxon>Fungi incertae sedis</taxon>
        <taxon>Zoopagomycota</taxon>
        <taxon>Kickxellomycotina</taxon>
        <taxon>Kickxellomycetes</taxon>
        <taxon>Kickxellales</taxon>
        <taxon>Kickxellaceae</taxon>
        <taxon>Coemansia</taxon>
    </lineage>
</organism>
<keyword evidence="4" id="KW-1185">Reference proteome</keyword>
<evidence type="ECO:0000313" key="3">
    <source>
        <dbReference type="EMBL" id="KAJ2686041.1"/>
    </source>
</evidence>
<dbReference type="Pfam" id="PF02153">
    <property type="entry name" value="PDH_N"/>
    <property type="match status" value="1"/>
</dbReference>
<dbReference type="SUPFAM" id="SSF48179">
    <property type="entry name" value="6-phosphogluconate dehydrogenase C-terminal domain-like"/>
    <property type="match status" value="2"/>
</dbReference>
<dbReference type="InterPro" id="IPR050812">
    <property type="entry name" value="Preph/Arog_dehydrog"/>
</dbReference>
<name>A0A9W8GHH8_9FUNG</name>
<dbReference type="GO" id="GO:0006571">
    <property type="term" value="P:tyrosine biosynthetic process"/>
    <property type="evidence" value="ECO:0007669"/>
    <property type="project" value="InterPro"/>
</dbReference>
<dbReference type="PROSITE" id="PS51176">
    <property type="entry name" value="PDH_ADH"/>
    <property type="match status" value="1"/>
</dbReference>
<evidence type="ECO:0000256" key="1">
    <source>
        <dbReference type="ARBA" id="ARBA00023002"/>
    </source>
</evidence>
<dbReference type="AlphaFoldDB" id="A0A9W8GHH8"/>
<dbReference type="EMBL" id="JANBTX010000124">
    <property type="protein sequence ID" value="KAJ2686041.1"/>
    <property type="molecule type" value="Genomic_DNA"/>
</dbReference>
<dbReference type="InterPro" id="IPR046826">
    <property type="entry name" value="PDH_N"/>
</dbReference>
<dbReference type="PANTHER" id="PTHR21363">
    <property type="entry name" value="PREPHENATE DEHYDROGENASE"/>
    <property type="match status" value="1"/>
</dbReference>
<dbReference type="InterPro" id="IPR003099">
    <property type="entry name" value="Prephen_DH"/>
</dbReference>
<dbReference type="GO" id="GO:0070403">
    <property type="term" value="F:NAD+ binding"/>
    <property type="evidence" value="ECO:0007669"/>
    <property type="project" value="InterPro"/>
</dbReference>
<dbReference type="InterPro" id="IPR008927">
    <property type="entry name" value="6-PGluconate_DH-like_C_sf"/>
</dbReference>
<dbReference type="Gene3D" id="3.40.50.720">
    <property type="entry name" value="NAD(P)-binding Rossmann-like Domain"/>
    <property type="match status" value="1"/>
</dbReference>
<proteinExistence type="predicted"/>
<accession>A0A9W8GHH8</accession>